<evidence type="ECO:0000259" key="12">
    <source>
        <dbReference type="Pfam" id="PF00749"/>
    </source>
</evidence>
<dbReference type="InterPro" id="IPR014729">
    <property type="entry name" value="Rossmann-like_a/b/a_fold"/>
</dbReference>
<dbReference type="AlphaFoldDB" id="T0YDH0"/>
<evidence type="ECO:0000256" key="2">
    <source>
        <dbReference type="ARBA" id="ARBA00011245"/>
    </source>
</evidence>
<dbReference type="GO" id="GO:0008270">
    <property type="term" value="F:zinc ion binding"/>
    <property type="evidence" value="ECO:0007669"/>
    <property type="project" value="InterPro"/>
</dbReference>
<evidence type="ECO:0000256" key="11">
    <source>
        <dbReference type="SAM" id="MobiDB-lite"/>
    </source>
</evidence>
<keyword evidence="7" id="KW-0067">ATP-binding</keyword>
<evidence type="ECO:0000256" key="6">
    <source>
        <dbReference type="ARBA" id="ARBA00022741"/>
    </source>
</evidence>
<name>T0YDH0_9ZZZZ</name>
<reference evidence="13" key="2">
    <citation type="journal article" date="2014" name="ISME J.">
        <title>Microbial stratification in low pH oxic and suboxic macroscopic growths along an acid mine drainage.</title>
        <authorList>
            <person name="Mendez-Garcia C."/>
            <person name="Mesa V."/>
            <person name="Sprenger R.R."/>
            <person name="Richter M."/>
            <person name="Diez M.S."/>
            <person name="Solano J."/>
            <person name="Bargiela R."/>
            <person name="Golyshina O.V."/>
            <person name="Manteca A."/>
            <person name="Ramos J.L."/>
            <person name="Gallego J.R."/>
            <person name="Llorente I."/>
            <person name="Martins Dos Santos V.A."/>
            <person name="Jensen O.N."/>
            <person name="Pelaez A.I."/>
            <person name="Sanchez J."/>
            <person name="Ferrer M."/>
        </authorList>
    </citation>
    <scope>NUCLEOTIDE SEQUENCE</scope>
</reference>
<evidence type="ECO:0000256" key="7">
    <source>
        <dbReference type="ARBA" id="ARBA00022840"/>
    </source>
</evidence>
<accession>T0YDH0</accession>
<dbReference type="Gene3D" id="3.40.50.620">
    <property type="entry name" value="HUPs"/>
    <property type="match status" value="1"/>
</dbReference>
<dbReference type="PANTHER" id="PTHR43311:SF2">
    <property type="entry name" value="GLUTAMATE--TRNA LIGASE, MITOCHONDRIAL-RELATED"/>
    <property type="match status" value="1"/>
</dbReference>
<evidence type="ECO:0000256" key="3">
    <source>
        <dbReference type="ARBA" id="ARBA00012835"/>
    </source>
</evidence>
<keyword evidence="8" id="KW-0648">Protein biosynthesis</keyword>
<evidence type="ECO:0000313" key="13">
    <source>
        <dbReference type="EMBL" id="EQD31173.1"/>
    </source>
</evidence>
<keyword evidence="9 13" id="KW-0030">Aminoacyl-tRNA synthetase</keyword>
<dbReference type="PROSITE" id="PS00178">
    <property type="entry name" value="AA_TRNA_LIGASE_I"/>
    <property type="match status" value="1"/>
</dbReference>
<proteinExistence type="inferred from homology"/>
<dbReference type="InterPro" id="IPR004527">
    <property type="entry name" value="Glu-tRNA-ligase_bac/mito"/>
</dbReference>
<gene>
    <name evidence="13" type="ORF">B1A_20053</name>
</gene>
<evidence type="ECO:0000256" key="1">
    <source>
        <dbReference type="ARBA" id="ARBA00004496"/>
    </source>
</evidence>
<feature type="domain" description="Glutamyl/glutaminyl-tRNA synthetase class Ib catalytic" evidence="12">
    <location>
        <begin position="3"/>
        <end position="305"/>
    </location>
</feature>
<dbReference type="PANTHER" id="PTHR43311">
    <property type="entry name" value="GLUTAMATE--TRNA LIGASE"/>
    <property type="match status" value="1"/>
</dbReference>
<organism evidence="13">
    <name type="scientific">mine drainage metagenome</name>
    <dbReference type="NCBI Taxonomy" id="410659"/>
    <lineage>
        <taxon>unclassified sequences</taxon>
        <taxon>metagenomes</taxon>
        <taxon>ecological metagenomes</taxon>
    </lineage>
</organism>
<dbReference type="EC" id="6.1.1.17" evidence="3"/>
<keyword evidence="5 13" id="KW-0436">Ligase</keyword>
<dbReference type="FunFam" id="3.40.50.620:FF:000007">
    <property type="entry name" value="Glutamate--tRNA ligase"/>
    <property type="match status" value="1"/>
</dbReference>
<dbReference type="NCBIfam" id="TIGR00464">
    <property type="entry name" value="gltX_bact"/>
    <property type="match status" value="1"/>
</dbReference>
<dbReference type="GO" id="GO:0006424">
    <property type="term" value="P:glutamyl-tRNA aminoacylation"/>
    <property type="evidence" value="ECO:0007669"/>
    <property type="project" value="InterPro"/>
</dbReference>
<keyword evidence="4" id="KW-0963">Cytoplasm</keyword>
<feature type="non-terminal residue" evidence="13">
    <location>
        <position position="464"/>
    </location>
</feature>
<reference evidence="13" key="1">
    <citation type="submission" date="2013-08" db="EMBL/GenBank/DDBJ databases">
        <authorList>
            <person name="Mendez C."/>
            <person name="Richter M."/>
            <person name="Ferrer M."/>
            <person name="Sanchez J."/>
        </authorList>
    </citation>
    <scope>NUCLEOTIDE SEQUENCE</scope>
</reference>
<evidence type="ECO:0000256" key="10">
    <source>
        <dbReference type="ARBA" id="ARBA00030865"/>
    </source>
</evidence>
<dbReference type="InterPro" id="IPR033910">
    <property type="entry name" value="GluRS_core"/>
</dbReference>
<evidence type="ECO:0000256" key="4">
    <source>
        <dbReference type="ARBA" id="ARBA00022490"/>
    </source>
</evidence>
<evidence type="ECO:0000256" key="8">
    <source>
        <dbReference type="ARBA" id="ARBA00022917"/>
    </source>
</evidence>
<feature type="compositionally biased region" description="Basic residues" evidence="11">
    <location>
        <begin position="379"/>
        <end position="388"/>
    </location>
</feature>
<feature type="region of interest" description="Disordered" evidence="11">
    <location>
        <begin position="334"/>
        <end position="390"/>
    </location>
</feature>
<comment type="subunit">
    <text evidence="2">Monomer.</text>
</comment>
<dbReference type="GO" id="GO:0005524">
    <property type="term" value="F:ATP binding"/>
    <property type="evidence" value="ECO:0007669"/>
    <property type="project" value="UniProtKB-KW"/>
</dbReference>
<dbReference type="InterPro" id="IPR000924">
    <property type="entry name" value="Glu/Gln-tRNA-synth"/>
</dbReference>
<dbReference type="PRINTS" id="PR00987">
    <property type="entry name" value="TRNASYNTHGLU"/>
</dbReference>
<dbReference type="InterPro" id="IPR001412">
    <property type="entry name" value="aa-tRNA-synth_I_CS"/>
</dbReference>
<feature type="compositionally biased region" description="Basic and acidic residues" evidence="11">
    <location>
        <begin position="341"/>
        <end position="371"/>
    </location>
</feature>
<protein>
    <recommendedName>
        <fullName evidence="3">glutamate--tRNA ligase</fullName>
        <ecNumber evidence="3">6.1.1.17</ecNumber>
    </recommendedName>
    <alternativeName>
        <fullName evidence="10">Glutamyl-tRNA synthetase</fullName>
    </alternativeName>
</protein>
<sequence length="464" mass="51494">MSVRTRFAPSPTGYLHIGGARTALYCWLEARRRGGAFVLRIEDTDRERSTDAAVQAILDGMAWLGLDHDEGPIFQTRRMARYQAVAQGLLGAGKAYWAYESKGEIEAMRAAAMARGEKPRYNGHYRDLGAPCLDDPNRVLRFKNPHGGSVVFDDAVKGRVEWRNEELDDLVLIRSDGYPTYNFAVVVDDIDMRIDEVIRGDDHVNNTPRQINLYHALGAAVPRFAHLPMILGPDGQKLSKRHGAVSVMQYREDGFLPHALLNYLVRLGWSHGDQEIFSRAEMIALFDIGAVNQSASRFDLAKLGWLNQHYLKTDDPAALAPELVWHLQRCGHRTGAGPRGGRRDRGAARARADVQGDGRARAHLVRADQRMGRAGRGQAPRRRGRARRAACGARAPCRIVRVDTRAGARGDQRHRHGVGRGHGQDRATAARGYHRHPGFAFDRAHGLPRRPAGGAASHRRRAGA</sequence>
<comment type="subcellular location">
    <subcellularLocation>
        <location evidence="1">Cytoplasm</location>
    </subcellularLocation>
</comment>
<evidence type="ECO:0000256" key="5">
    <source>
        <dbReference type="ARBA" id="ARBA00022598"/>
    </source>
</evidence>
<dbReference type="EMBL" id="AUZX01014794">
    <property type="protein sequence ID" value="EQD31173.1"/>
    <property type="molecule type" value="Genomic_DNA"/>
</dbReference>
<dbReference type="InterPro" id="IPR049940">
    <property type="entry name" value="GluQ/Sye"/>
</dbReference>
<dbReference type="SUPFAM" id="SSF52374">
    <property type="entry name" value="Nucleotidylyl transferase"/>
    <property type="match status" value="1"/>
</dbReference>
<dbReference type="HAMAP" id="MF_00022">
    <property type="entry name" value="Glu_tRNA_synth_type1"/>
    <property type="match status" value="1"/>
</dbReference>
<dbReference type="InterPro" id="IPR020058">
    <property type="entry name" value="Glu/Gln-tRNA-synth_Ib_cat-dom"/>
</dbReference>
<feature type="region of interest" description="Disordered" evidence="11">
    <location>
        <begin position="406"/>
        <end position="464"/>
    </location>
</feature>
<evidence type="ECO:0000256" key="9">
    <source>
        <dbReference type="ARBA" id="ARBA00023146"/>
    </source>
</evidence>
<dbReference type="Pfam" id="PF00749">
    <property type="entry name" value="tRNA-synt_1c"/>
    <property type="match status" value="1"/>
</dbReference>
<comment type="caution">
    <text evidence="13">The sequence shown here is derived from an EMBL/GenBank/DDBJ whole genome shotgun (WGS) entry which is preliminary data.</text>
</comment>
<dbReference type="GO" id="GO:0005829">
    <property type="term" value="C:cytosol"/>
    <property type="evidence" value="ECO:0007669"/>
    <property type="project" value="TreeGrafter"/>
</dbReference>
<keyword evidence="6" id="KW-0547">Nucleotide-binding</keyword>
<dbReference type="GO" id="GO:0004818">
    <property type="term" value="F:glutamate-tRNA ligase activity"/>
    <property type="evidence" value="ECO:0007669"/>
    <property type="project" value="UniProtKB-EC"/>
</dbReference>
<dbReference type="CDD" id="cd00808">
    <property type="entry name" value="GluRS_core"/>
    <property type="match status" value="1"/>
</dbReference>